<protein>
    <submittedName>
        <fullName evidence="4">ADP-ribosylglycohydrolase family protein</fullName>
    </submittedName>
</protein>
<dbReference type="GO" id="GO:0016787">
    <property type="term" value="F:hydrolase activity"/>
    <property type="evidence" value="ECO:0007669"/>
    <property type="project" value="UniProtKB-KW"/>
</dbReference>
<keyword evidence="3" id="KW-0460">Magnesium</keyword>
<feature type="binding site" evidence="3">
    <location>
        <position position="276"/>
    </location>
    <ligand>
        <name>Mg(2+)</name>
        <dbReference type="ChEBI" id="CHEBI:18420"/>
        <label>1</label>
    </ligand>
</feature>
<evidence type="ECO:0000256" key="1">
    <source>
        <dbReference type="ARBA" id="ARBA00010702"/>
    </source>
</evidence>
<dbReference type="InterPro" id="IPR036705">
    <property type="entry name" value="Ribosyl_crysJ1_sf"/>
</dbReference>
<dbReference type="SUPFAM" id="SSF101478">
    <property type="entry name" value="ADP-ribosylglycohydrolase"/>
    <property type="match status" value="1"/>
</dbReference>
<evidence type="ECO:0000256" key="3">
    <source>
        <dbReference type="PIRSR" id="PIRSR605502-1"/>
    </source>
</evidence>
<evidence type="ECO:0000256" key="2">
    <source>
        <dbReference type="ARBA" id="ARBA00022801"/>
    </source>
</evidence>
<dbReference type="EMBL" id="SOHA01000016">
    <property type="protein sequence ID" value="TFD31322.1"/>
    <property type="molecule type" value="Genomic_DNA"/>
</dbReference>
<evidence type="ECO:0000313" key="5">
    <source>
        <dbReference type="Proteomes" id="UP000297472"/>
    </source>
</evidence>
<dbReference type="Proteomes" id="UP000297472">
    <property type="component" value="Unassembled WGS sequence"/>
</dbReference>
<comment type="similarity">
    <text evidence="1">Belongs to the ADP-ribosylglycohydrolase family.</text>
</comment>
<sequence length="321" mass="33301">MTSAQLDRAAGVLLGMACGDALGAGYEFGPPLAADAVVTMKGGGGFDWAPGEWTDDTSMAVPIVNAIAAGHDLRDEAVLDEIVAAWALWARTAPDVGNQLRAVLSRTEPTASAVRLVARAHHDRHGRSGGNGSLMRTAPVALAYLDDPVALADVARTISTLTHFETDAGDACVLWCLAIRHAVLEGTLDVRVGLDALPADRRALWEARIAQAEAGVPSDFDRNGWVVQALQAAWSAIVQPRSAPGGASAAGTVSVTPAGHLQDALEIAVRGGRDTDTVAAIAGGLLGARYGASAVPAAWRRIVHGWPDGLRADELVRRGVL</sequence>
<feature type="binding site" evidence="3">
    <location>
        <position position="277"/>
    </location>
    <ligand>
        <name>Mg(2+)</name>
        <dbReference type="ChEBI" id="CHEBI:18420"/>
        <label>1</label>
    </ligand>
</feature>
<accession>A0A4Y8K1W9</accession>
<keyword evidence="5" id="KW-1185">Reference proteome</keyword>
<dbReference type="InterPro" id="IPR050792">
    <property type="entry name" value="ADP-ribosylglycohydrolase"/>
</dbReference>
<dbReference type="OrthoDB" id="9798107at2"/>
<evidence type="ECO:0000313" key="4">
    <source>
        <dbReference type="EMBL" id="TFD31322.1"/>
    </source>
</evidence>
<dbReference type="InterPro" id="IPR005502">
    <property type="entry name" value="Ribosyl_crysJ1"/>
</dbReference>
<comment type="caution">
    <text evidence="4">The sequence shown here is derived from an EMBL/GenBank/DDBJ whole genome shotgun (WGS) entry which is preliminary data.</text>
</comment>
<reference evidence="4 5" key="1">
    <citation type="submission" date="2019-03" db="EMBL/GenBank/DDBJ databases">
        <title>Genomics of glacier-inhabiting Cryobacterium strains.</title>
        <authorList>
            <person name="Liu Q."/>
            <person name="Xin Y.-H."/>
        </authorList>
    </citation>
    <scope>NUCLEOTIDE SEQUENCE [LARGE SCALE GENOMIC DNA]</scope>
    <source>
        <strain evidence="4 5">TMT1-51</strain>
    </source>
</reference>
<proteinExistence type="inferred from homology"/>
<gene>
    <name evidence="4" type="ORF">E3T49_06285</name>
</gene>
<dbReference type="PANTHER" id="PTHR16222:SF24">
    <property type="entry name" value="ADP-RIBOSYLHYDROLASE ARH3"/>
    <property type="match status" value="1"/>
</dbReference>
<organism evidence="4 5">
    <name type="scientific">Cryobacterium cryoconiti</name>
    <dbReference type="NCBI Taxonomy" id="1259239"/>
    <lineage>
        <taxon>Bacteria</taxon>
        <taxon>Bacillati</taxon>
        <taxon>Actinomycetota</taxon>
        <taxon>Actinomycetes</taxon>
        <taxon>Micrococcales</taxon>
        <taxon>Microbacteriaceae</taxon>
        <taxon>Cryobacterium</taxon>
    </lineage>
</organism>
<dbReference type="GO" id="GO:0046872">
    <property type="term" value="F:metal ion binding"/>
    <property type="evidence" value="ECO:0007669"/>
    <property type="project" value="UniProtKB-KW"/>
</dbReference>
<dbReference type="Pfam" id="PF03747">
    <property type="entry name" value="ADP_ribosyl_GH"/>
    <property type="match status" value="1"/>
</dbReference>
<comment type="cofactor">
    <cofactor evidence="3">
        <name>Mg(2+)</name>
        <dbReference type="ChEBI" id="CHEBI:18420"/>
    </cofactor>
    <text evidence="3">Binds 2 magnesium ions per subunit.</text>
</comment>
<feature type="binding site" evidence="3">
    <location>
        <position position="274"/>
    </location>
    <ligand>
        <name>Mg(2+)</name>
        <dbReference type="ChEBI" id="CHEBI:18420"/>
        <label>1</label>
    </ligand>
</feature>
<feature type="binding site" evidence="3">
    <location>
        <position position="54"/>
    </location>
    <ligand>
        <name>Mg(2+)</name>
        <dbReference type="ChEBI" id="CHEBI:18420"/>
        <label>1</label>
    </ligand>
</feature>
<dbReference type="Gene3D" id="1.10.4080.10">
    <property type="entry name" value="ADP-ribosylation/Crystallin J1"/>
    <property type="match status" value="1"/>
</dbReference>
<name>A0A4Y8K1W9_9MICO</name>
<keyword evidence="3" id="KW-0479">Metal-binding</keyword>
<keyword evidence="2 4" id="KW-0378">Hydrolase</keyword>
<dbReference type="PANTHER" id="PTHR16222">
    <property type="entry name" value="ADP-RIBOSYLGLYCOHYDROLASE"/>
    <property type="match status" value="1"/>
</dbReference>
<dbReference type="AlphaFoldDB" id="A0A4Y8K1W9"/>
<feature type="binding site" evidence="3">
    <location>
        <position position="56"/>
    </location>
    <ligand>
        <name>Mg(2+)</name>
        <dbReference type="ChEBI" id="CHEBI:18420"/>
        <label>1</label>
    </ligand>
</feature>
<feature type="binding site" evidence="3">
    <location>
        <position position="55"/>
    </location>
    <ligand>
        <name>Mg(2+)</name>
        <dbReference type="ChEBI" id="CHEBI:18420"/>
        <label>1</label>
    </ligand>
</feature>
<feature type="non-terminal residue" evidence="4">
    <location>
        <position position="321"/>
    </location>
</feature>